<gene>
    <name evidence="5" type="ORF">SDC9_178439</name>
</gene>
<comment type="caution">
    <text evidence="5">The sequence shown here is derived from an EMBL/GenBank/DDBJ whole genome shotgun (WGS) entry which is preliminary data.</text>
</comment>
<reference evidence="5" key="1">
    <citation type="submission" date="2019-08" db="EMBL/GenBank/DDBJ databases">
        <authorList>
            <person name="Kucharzyk K."/>
            <person name="Murdoch R.W."/>
            <person name="Higgins S."/>
            <person name="Loffler F."/>
        </authorList>
    </citation>
    <scope>NUCLEOTIDE SEQUENCE</scope>
</reference>
<dbReference type="InterPro" id="IPR015424">
    <property type="entry name" value="PyrdxlP-dep_Trfase"/>
</dbReference>
<dbReference type="PROSITE" id="PS00599">
    <property type="entry name" value="AA_TRANSFER_CLASS_2"/>
    <property type="match status" value="1"/>
</dbReference>
<dbReference type="AlphaFoldDB" id="A0A645GVX4"/>
<evidence type="ECO:0000256" key="3">
    <source>
        <dbReference type="ARBA" id="ARBA00022898"/>
    </source>
</evidence>
<dbReference type="Gene3D" id="3.40.640.10">
    <property type="entry name" value="Type I PLP-dependent aspartate aminotransferase-like (Major domain)"/>
    <property type="match status" value="1"/>
</dbReference>
<dbReference type="GO" id="GO:0016746">
    <property type="term" value="F:acyltransferase activity"/>
    <property type="evidence" value="ECO:0007669"/>
    <property type="project" value="UniProtKB-KW"/>
</dbReference>
<dbReference type="InterPro" id="IPR001917">
    <property type="entry name" value="Aminotrans_II_pyridoxalP_BS"/>
</dbReference>
<dbReference type="InterPro" id="IPR015421">
    <property type="entry name" value="PyrdxlP-dep_Trfase_major"/>
</dbReference>
<dbReference type="PANTHER" id="PTHR13693:SF3">
    <property type="entry name" value="LD36009P"/>
    <property type="match status" value="1"/>
</dbReference>
<keyword evidence="2 5" id="KW-0808">Transferase</keyword>
<proteinExistence type="predicted"/>
<accession>A0A645GVX4</accession>
<organism evidence="5">
    <name type="scientific">bioreactor metagenome</name>
    <dbReference type="NCBI Taxonomy" id="1076179"/>
    <lineage>
        <taxon>unclassified sequences</taxon>
        <taxon>metagenomes</taxon>
        <taxon>ecological metagenomes</taxon>
    </lineage>
</organism>
<dbReference type="Pfam" id="PF00155">
    <property type="entry name" value="Aminotran_1_2"/>
    <property type="match status" value="1"/>
</dbReference>
<dbReference type="InterPro" id="IPR050087">
    <property type="entry name" value="AON_synthase_class-II"/>
</dbReference>
<evidence type="ECO:0000313" key="5">
    <source>
        <dbReference type="EMBL" id="MPN30968.1"/>
    </source>
</evidence>
<evidence type="ECO:0000256" key="1">
    <source>
        <dbReference type="ARBA" id="ARBA00001933"/>
    </source>
</evidence>
<dbReference type="GO" id="GO:0030170">
    <property type="term" value="F:pyridoxal phosphate binding"/>
    <property type="evidence" value="ECO:0007669"/>
    <property type="project" value="InterPro"/>
</dbReference>
<evidence type="ECO:0000259" key="4">
    <source>
        <dbReference type="Pfam" id="PF00155"/>
    </source>
</evidence>
<dbReference type="InterPro" id="IPR004839">
    <property type="entry name" value="Aminotransferase_I/II_large"/>
</dbReference>
<comment type="cofactor">
    <cofactor evidence="1">
        <name>pyridoxal 5'-phosphate</name>
        <dbReference type="ChEBI" id="CHEBI:597326"/>
    </cofactor>
</comment>
<name>A0A645GVX4_9ZZZZ</name>
<feature type="domain" description="Aminotransferase class I/classII large" evidence="4">
    <location>
        <begin position="1"/>
        <end position="148"/>
    </location>
</feature>
<dbReference type="Gene3D" id="3.90.1150.10">
    <property type="entry name" value="Aspartate Aminotransferase, domain 1"/>
    <property type="match status" value="1"/>
</dbReference>
<evidence type="ECO:0000256" key="2">
    <source>
        <dbReference type="ARBA" id="ARBA00022679"/>
    </source>
</evidence>
<protein>
    <submittedName>
        <fullName evidence="5">Putative pyridoxal phosphate-dependent acyltransferase</fullName>
        <ecNumber evidence="5">2.3.1.-</ecNumber>
    </submittedName>
</protein>
<dbReference type="SUPFAM" id="SSF53383">
    <property type="entry name" value="PLP-dependent transferases"/>
    <property type="match status" value="1"/>
</dbReference>
<keyword evidence="3" id="KW-0663">Pyridoxal phosphate</keyword>
<dbReference type="PANTHER" id="PTHR13693">
    <property type="entry name" value="CLASS II AMINOTRANSFERASE/8-AMINO-7-OXONONANOATE SYNTHASE"/>
    <property type="match status" value="1"/>
</dbReference>
<keyword evidence="5" id="KW-0012">Acyltransferase</keyword>
<dbReference type="EC" id="2.3.1.-" evidence="5"/>
<dbReference type="EMBL" id="VSSQ01082283">
    <property type="protein sequence ID" value="MPN30968.1"/>
    <property type="molecule type" value="Genomic_DNA"/>
</dbReference>
<dbReference type="InterPro" id="IPR015422">
    <property type="entry name" value="PyrdxlP-dep_Trfase_small"/>
</dbReference>
<sequence>MGTFSKSLGSLGGFMAADEYVTDYVRHLARPFIFSASITPASCAVALTALRYIRKHPEIVVRLNTISRYARDGLLKRGIKIRMSETPIIPLYTYDAQATLVTNRDLYNAGVYVNPVLPPATAATECLLRTSYMATHTEEILDEAMDIIKKVFEARKLV</sequence>